<evidence type="ECO:0000313" key="4">
    <source>
        <dbReference type="EMBL" id="SDM79156.1"/>
    </source>
</evidence>
<dbReference type="Gene3D" id="3.60.21.10">
    <property type="match status" value="1"/>
</dbReference>
<name>A0A1G9W4M7_9EURY</name>
<dbReference type="GO" id="GO:0030115">
    <property type="term" value="C:S-layer"/>
    <property type="evidence" value="ECO:0007669"/>
    <property type="project" value="UniProtKB-SubCell"/>
</dbReference>
<proteinExistence type="predicted"/>
<organism evidence="4 5">
    <name type="scientific">Haloarchaeobius iranensis</name>
    <dbReference type="NCBI Taxonomy" id="996166"/>
    <lineage>
        <taxon>Archaea</taxon>
        <taxon>Methanobacteriati</taxon>
        <taxon>Methanobacteriota</taxon>
        <taxon>Stenosarchaea group</taxon>
        <taxon>Halobacteria</taxon>
        <taxon>Halobacteriales</taxon>
        <taxon>Halorubellaceae</taxon>
        <taxon>Haloarchaeobius</taxon>
    </lineage>
</organism>
<dbReference type="GO" id="GO:0005886">
    <property type="term" value="C:plasma membrane"/>
    <property type="evidence" value="ECO:0007669"/>
    <property type="project" value="UniProtKB-SubCell"/>
</dbReference>
<dbReference type="Pfam" id="PF02872">
    <property type="entry name" value="5_nucleotid_C"/>
    <property type="match status" value="1"/>
</dbReference>
<dbReference type="Gene3D" id="3.90.780.10">
    <property type="entry name" value="5'-Nucleotidase, C-terminal domain"/>
    <property type="match status" value="1"/>
</dbReference>
<dbReference type="AlphaFoldDB" id="A0A1G9W4M7"/>
<keyword evidence="1" id="KW-0732">Signal</keyword>
<feature type="domain" description="5'-Nucleotidase C-terminal" evidence="3">
    <location>
        <begin position="335"/>
        <end position="492"/>
    </location>
</feature>
<dbReference type="InterPro" id="IPR008334">
    <property type="entry name" value="5'-Nucleotdase_C"/>
</dbReference>
<dbReference type="EMBL" id="FNIA01000007">
    <property type="protein sequence ID" value="SDM79156.1"/>
    <property type="molecule type" value="Genomic_DNA"/>
</dbReference>
<dbReference type="PANTHER" id="PTHR11575:SF24">
    <property type="entry name" value="5'-NUCLEOTIDASE"/>
    <property type="match status" value="1"/>
</dbReference>
<dbReference type="InterPro" id="IPR026371">
    <property type="entry name" value="PGF_CTERM"/>
</dbReference>
<reference evidence="4 5" key="1">
    <citation type="submission" date="2016-10" db="EMBL/GenBank/DDBJ databases">
        <authorList>
            <person name="de Groot N.N."/>
        </authorList>
    </citation>
    <scope>NUCLEOTIDE SEQUENCE [LARGE SCALE GENOMIC DNA]</scope>
    <source>
        <strain evidence="5">EB21,IBRC-M 10013,KCTC 4048</strain>
    </source>
</reference>
<feature type="compositionally biased region" description="Low complexity" evidence="2">
    <location>
        <begin position="641"/>
        <end position="672"/>
    </location>
</feature>
<feature type="region of interest" description="Disordered" evidence="2">
    <location>
        <begin position="641"/>
        <end position="681"/>
    </location>
</feature>
<dbReference type="InterPro" id="IPR036907">
    <property type="entry name" value="5'-Nucleotdase_C_sf"/>
</dbReference>
<dbReference type="SUPFAM" id="SSF55816">
    <property type="entry name" value="5'-nucleotidase (syn. UDP-sugar hydrolase), C-terminal domain"/>
    <property type="match status" value="1"/>
</dbReference>
<dbReference type="GO" id="GO:0009166">
    <property type="term" value="P:nucleotide catabolic process"/>
    <property type="evidence" value="ECO:0007669"/>
    <property type="project" value="InterPro"/>
</dbReference>
<feature type="compositionally biased region" description="Low complexity" evidence="2">
    <location>
        <begin position="37"/>
        <end position="51"/>
    </location>
</feature>
<evidence type="ECO:0000313" key="5">
    <source>
        <dbReference type="Proteomes" id="UP000199370"/>
    </source>
</evidence>
<dbReference type="STRING" id="996166.SAMN05192554_107139"/>
<sequence length="700" mass="73984">MRRFIAIVLALAVVAAGLPVASGAAAPTGADTAEAVSGTTATATGSTVAPTDNESNNSTTVTLLTYNDIQTAMAQNTTVPRMVHLVNERRAAHDNPTVVVGGGDQVSPHSLAPVSQWRLPVEVLNVLQPDVEVVGNHDLDYGFGPVANYSDASTFPWVMANIVQADSGEPIPGTEPYTVVERDGVRVGVIGLADEKILGKTAVDFDEQGYELRDYAETGQEYATQLREEENVDVVVVAGHFGVPVARDLANRTSGIDAVVVGDDEIEYPPQATNGTVIVEAEARAEHVGEVNLTVAEGEVTSWNGRLLSVTENTTKNATADRIITETRGEALLQVVGETRTELDARFASNYHDETALGNLVTDAFRWKEGSDIAITNAGGIRSNSVYGPGEVTVGDVYNMLPFGNTLVTVELTGDEVTQLLESQVVTVESETGQQYGAEPQLQVSGITYEYVPHEDVPADQRIQDVWVNGEPLAEDETYTVTVNSYMAGWEGSVLENATRVSETQDLYGTVTLEYIQAHSPVSPTDADRIRRVNHLAGQDPVTLDGAGTVTAEFALPENATELRSFYATANASTMVAAQTVEVGEETVTVTFSDHELRQLADGDAELQVYGSYNSSSVDPVYFDGLRMAGDLDVTLESPETATATATPTAAPTTAAGTTAAGTTEEAPATTAESDDGGSPGFGPGVALVALVALVAVRRR</sequence>
<evidence type="ECO:0000256" key="2">
    <source>
        <dbReference type="SAM" id="MobiDB-lite"/>
    </source>
</evidence>
<keyword evidence="5" id="KW-1185">Reference proteome</keyword>
<dbReference type="InterPro" id="IPR029052">
    <property type="entry name" value="Metallo-depent_PP-like"/>
</dbReference>
<feature type="region of interest" description="Disordered" evidence="2">
    <location>
        <begin position="37"/>
        <end position="58"/>
    </location>
</feature>
<evidence type="ECO:0000256" key="1">
    <source>
        <dbReference type="ARBA" id="ARBA00022729"/>
    </source>
</evidence>
<dbReference type="GO" id="GO:0016787">
    <property type="term" value="F:hydrolase activity"/>
    <property type="evidence" value="ECO:0007669"/>
    <property type="project" value="InterPro"/>
</dbReference>
<dbReference type="RefSeq" id="WP_245707677.1">
    <property type="nucleotide sequence ID" value="NZ_FNIA01000007.1"/>
</dbReference>
<protein>
    <submittedName>
        <fullName evidence="4">MYXO-CTERM domain-containing protein/PGF-CTERM protein</fullName>
    </submittedName>
</protein>
<dbReference type="PANTHER" id="PTHR11575">
    <property type="entry name" value="5'-NUCLEOTIDASE-RELATED"/>
    <property type="match status" value="1"/>
</dbReference>
<accession>A0A1G9W4M7</accession>
<dbReference type="Proteomes" id="UP000199370">
    <property type="component" value="Unassembled WGS sequence"/>
</dbReference>
<dbReference type="NCBIfam" id="TIGR04126">
    <property type="entry name" value="PGF_CTERM"/>
    <property type="match status" value="1"/>
</dbReference>
<dbReference type="SUPFAM" id="SSF56300">
    <property type="entry name" value="Metallo-dependent phosphatases"/>
    <property type="match status" value="1"/>
</dbReference>
<gene>
    <name evidence="4" type="ORF">SAMN05192554_107139</name>
</gene>
<dbReference type="InterPro" id="IPR006179">
    <property type="entry name" value="5_nucleotidase/apyrase"/>
</dbReference>
<evidence type="ECO:0000259" key="3">
    <source>
        <dbReference type="Pfam" id="PF02872"/>
    </source>
</evidence>
<dbReference type="PRINTS" id="PR01607">
    <property type="entry name" value="APYRASEFAMLY"/>
</dbReference>